<feature type="region of interest" description="Disordered" evidence="1">
    <location>
        <begin position="199"/>
        <end position="222"/>
    </location>
</feature>
<evidence type="ECO:0000313" key="2">
    <source>
        <dbReference type="EMBL" id="GAA94809.1"/>
    </source>
</evidence>
<dbReference type="Pfam" id="PF00300">
    <property type="entry name" value="His_Phos_1"/>
    <property type="match status" value="1"/>
</dbReference>
<evidence type="ECO:0000256" key="1">
    <source>
        <dbReference type="SAM" id="MobiDB-lite"/>
    </source>
</evidence>
<evidence type="ECO:0000313" key="3">
    <source>
        <dbReference type="Proteomes" id="UP000009131"/>
    </source>
</evidence>
<dbReference type="InterPro" id="IPR013078">
    <property type="entry name" value="His_Pase_superF_clade-1"/>
</dbReference>
<dbReference type="InterPro" id="IPR029033">
    <property type="entry name" value="His_PPase_superfam"/>
</dbReference>
<keyword evidence="3" id="KW-1185">Reference proteome</keyword>
<dbReference type="PANTHER" id="PTHR16469">
    <property type="entry name" value="UBIQUITIN-ASSOCIATED AND SH3 DOMAIN-CONTAINING BA-RELATED"/>
    <property type="match status" value="1"/>
</dbReference>
<name>G7DW03_MIXOS</name>
<sequence length="239" mass="26619">MAGSAWGNAFSSSGTPHDPPLTSHGRDQAIELGQHLSVSGLKVDRLLCSPYTRCLQTAEYIIGVTGGEILVEHGLSEWYLPIRAASKGVHPRPGTAAHLSHSFTHINPDAHQSLLYPSRKGESEEALHERAKEILRLIVRQRTLEPQDRRTREDAEYFGLGRQDVLGTWTCERNGDCSFLTSGEERDWQFSYVEEYEEEGELDPSYVPSEDDKAPFSLSEGASVHEDAFSVEQALKPKL</sequence>
<dbReference type="InterPro" id="IPR051710">
    <property type="entry name" value="Phosphatase_SH3-domain"/>
</dbReference>
<gene>
    <name evidence="2" type="primary">Mo01463</name>
    <name evidence="2" type="ORF">E5Q_01463</name>
</gene>
<dbReference type="CDD" id="cd07067">
    <property type="entry name" value="HP_PGM_like"/>
    <property type="match status" value="1"/>
</dbReference>
<reference evidence="2 3" key="1">
    <citation type="journal article" date="2011" name="J. Gen. Appl. Microbiol.">
        <title>Draft genome sequencing of the enigmatic basidiomycete Mixia osmundae.</title>
        <authorList>
            <person name="Nishida H."/>
            <person name="Nagatsuka Y."/>
            <person name="Sugiyama J."/>
        </authorList>
    </citation>
    <scope>NUCLEOTIDE SEQUENCE [LARGE SCALE GENOMIC DNA]</scope>
    <source>
        <strain evidence="3">CBS 9802 / IAM 14324 / JCM 22182 / KY 12970</strain>
    </source>
</reference>
<dbReference type="InParanoid" id="G7DW03"/>
<dbReference type="eggNOG" id="ENOG502RYP8">
    <property type="taxonomic scope" value="Eukaryota"/>
</dbReference>
<feature type="region of interest" description="Disordered" evidence="1">
    <location>
        <begin position="1"/>
        <end position="25"/>
    </location>
</feature>
<proteinExistence type="predicted"/>
<dbReference type="HOGENOM" id="CLU_042838_0_0_1"/>
<comment type="caution">
    <text evidence="2">The sequence shown here is derived from an EMBL/GenBank/DDBJ whole genome shotgun (WGS) entry which is preliminary data.</text>
</comment>
<dbReference type="Gene3D" id="3.40.50.1240">
    <property type="entry name" value="Phosphoglycerate mutase-like"/>
    <property type="match status" value="1"/>
</dbReference>
<dbReference type="EMBL" id="BABT02000047">
    <property type="protein sequence ID" value="GAA94809.1"/>
    <property type="molecule type" value="Genomic_DNA"/>
</dbReference>
<dbReference type="AlphaFoldDB" id="G7DW03"/>
<dbReference type="OrthoDB" id="414418at2759"/>
<accession>G7DW03</accession>
<organism evidence="2 3">
    <name type="scientific">Mixia osmundae (strain CBS 9802 / IAM 14324 / JCM 22182 / KY 12970)</name>
    <dbReference type="NCBI Taxonomy" id="764103"/>
    <lineage>
        <taxon>Eukaryota</taxon>
        <taxon>Fungi</taxon>
        <taxon>Dikarya</taxon>
        <taxon>Basidiomycota</taxon>
        <taxon>Pucciniomycotina</taxon>
        <taxon>Mixiomycetes</taxon>
        <taxon>Mixiales</taxon>
        <taxon>Mixiaceae</taxon>
        <taxon>Mixia</taxon>
    </lineage>
</organism>
<dbReference type="PANTHER" id="PTHR16469:SF51">
    <property type="entry name" value="TRANSCRIPTION FACTOR TAU 55 KDA SUBUNIT"/>
    <property type="match status" value="1"/>
</dbReference>
<protein>
    <submittedName>
        <fullName evidence="2">Uncharacterized protein</fullName>
    </submittedName>
</protein>
<dbReference type="Proteomes" id="UP000009131">
    <property type="component" value="Unassembled WGS sequence"/>
</dbReference>
<dbReference type="STRING" id="764103.G7DW03"/>
<reference evidence="2 3" key="2">
    <citation type="journal article" date="2012" name="Open Biol.">
        <title>Characteristics of nucleosomes and linker DNA regions on the genome of the basidiomycete Mixia osmundae revealed by mono- and dinucleosome mapping.</title>
        <authorList>
            <person name="Nishida H."/>
            <person name="Kondo S."/>
            <person name="Matsumoto T."/>
            <person name="Suzuki Y."/>
            <person name="Yoshikawa H."/>
            <person name="Taylor T.D."/>
            <person name="Sugiyama J."/>
        </authorList>
    </citation>
    <scope>NUCLEOTIDE SEQUENCE [LARGE SCALE GENOMIC DNA]</scope>
    <source>
        <strain evidence="3">CBS 9802 / IAM 14324 / JCM 22182 / KY 12970</strain>
    </source>
</reference>
<dbReference type="SUPFAM" id="SSF53254">
    <property type="entry name" value="Phosphoglycerate mutase-like"/>
    <property type="match status" value="1"/>
</dbReference>